<dbReference type="CDD" id="cd16439">
    <property type="entry name" value="beta_Kdo_transferase_KpsC_2"/>
    <property type="match status" value="1"/>
</dbReference>
<sequence>LTRAASLRQQIVTSGVSKYNVGTGSWQRPASVSSVILVPGQVEDDASIRYGAPGINRNLDLLKAVRASNPDAYVVYKPHPDVLAGLRKKGQQEELVESYCDEVVLHVPINRLLEQVDAVHVMTSLTGFEALLRGLRVVCYGQPFYAGWGLTDDIIAAPRRQRRLSLDQLVAGALILYPTYISQMTSRYTTPEQALEELKLARKTAAPTVSGWVTLRRKVLALLASARRH</sequence>
<reference evidence="1" key="1">
    <citation type="submission" date="2020-11" db="EMBL/GenBank/DDBJ databases">
        <authorList>
            <person name="Tran Van P."/>
        </authorList>
    </citation>
    <scope>NUCLEOTIDE SEQUENCE</scope>
</reference>
<organism evidence="1">
    <name type="scientific">Cyprideis torosa</name>
    <dbReference type="NCBI Taxonomy" id="163714"/>
    <lineage>
        <taxon>Eukaryota</taxon>
        <taxon>Metazoa</taxon>
        <taxon>Ecdysozoa</taxon>
        <taxon>Arthropoda</taxon>
        <taxon>Crustacea</taxon>
        <taxon>Oligostraca</taxon>
        <taxon>Ostracoda</taxon>
        <taxon>Podocopa</taxon>
        <taxon>Podocopida</taxon>
        <taxon>Cytherocopina</taxon>
        <taxon>Cytheroidea</taxon>
        <taxon>Cytherideidae</taxon>
        <taxon>Cyprideis</taxon>
    </lineage>
</organism>
<dbReference type="InterPro" id="IPR007833">
    <property type="entry name" value="Capsule_polysaccharide_synth"/>
</dbReference>
<protein>
    <submittedName>
        <fullName evidence="1">Uncharacterized protein</fullName>
    </submittedName>
</protein>
<dbReference type="EMBL" id="OB712404">
    <property type="protein sequence ID" value="CAD7238954.1"/>
    <property type="molecule type" value="Genomic_DNA"/>
</dbReference>
<name>A0A7R8X1R4_9CRUS</name>
<dbReference type="OrthoDB" id="8327618at2759"/>
<dbReference type="Pfam" id="PF05159">
    <property type="entry name" value="Capsule_synth"/>
    <property type="match status" value="1"/>
</dbReference>
<dbReference type="GO" id="GO:0000271">
    <property type="term" value="P:polysaccharide biosynthetic process"/>
    <property type="evidence" value="ECO:0007669"/>
    <property type="project" value="InterPro"/>
</dbReference>
<dbReference type="AlphaFoldDB" id="A0A7R8X1R4"/>
<dbReference type="GO" id="GO:0015774">
    <property type="term" value="P:polysaccharide transport"/>
    <property type="evidence" value="ECO:0007669"/>
    <property type="project" value="InterPro"/>
</dbReference>
<evidence type="ECO:0000313" key="1">
    <source>
        <dbReference type="EMBL" id="CAD7238954.1"/>
    </source>
</evidence>
<accession>A0A7R8X1R4</accession>
<feature type="non-terminal residue" evidence="1">
    <location>
        <position position="1"/>
    </location>
</feature>
<proteinExistence type="predicted"/>
<gene>
    <name evidence="1" type="ORF">CTOB1V02_LOCUS16769</name>
</gene>